<dbReference type="InterPro" id="IPR036628">
    <property type="entry name" value="Clp_N_dom_sf"/>
</dbReference>
<proteinExistence type="predicted"/>
<dbReference type="Gene3D" id="1.10.1780.10">
    <property type="entry name" value="Clp, N-terminal domain"/>
    <property type="match status" value="1"/>
</dbReference>
<evidence type="ECO:0000256" key="4">
    <source>
        <dbReference type="ARBA" id="ARBA00023186"/>
    </source>
</evidence>
<dbReference type="InterPro" id="IPR003959">
    <property type="entry name" value="ATPase_AAA_core"/>
</dbReference>
<dbReference type="PANTHER" id="PTHR11638:SF175">
    <property type="entry name" value="ATP-DEPENDENT CLP PROTEASE, ATP-BINDING SUBUNIT CLPC"/>
    <property type="match status" value="1"/>
</dbReference>
<dbReference type="CDD" id="cd00009">
    <property type="entry name" value="AAA"/>
    <property type="match status" value="1"/>
</dbReference>
<dbReference type="InterPro" id="IPR041546">
    <property type="entry name" value="ClpA/ClpB_AAA_lid"/>
</dbReference>
<feature type="domain" description="Clp R" evidence="5">
    <location>
        <begin position="1"/>
        <end position="91"/>
    </location>
</feature>
<comment type="caution">
    <text evidence="6">The sequence shown here is derived from an EMBL/GenBank/DDBJ whole genome shotgun (WGS) entry which is preliminary data.</text>
</comment>
<evidence type="ECO:0000256" key="1">
    <source>
        <dbReference type="ARBA" id="ARBA00022737"/>
    </source>
</evidence>
<dbReference type="AlphaFoldDB" id="A0A645AEB5"/>
<dbReference type="GO" id="GO:0008233">
    <property type="term" value="F:peptidase activity"/>
    <property type="evidence" value="ECO:0007669"/>
    <property type="project" value="UniProtKB-KW"/>
</dbReference>
<reference evidence="6" key="1">
    <citation type="submission" date="2019-08" db="EMBL/GenBank/DDBJ databases">
        <authorList>
            <person name="Kucharzyk K."/>
            <person name="Murdoch R.W."/>
            <person name="Higgins S."/>
            <person name="Loffler F."/>
        </authorList>
    </citation>
    <scope>NUCLEOTIDE SEQUENCE</scope>
</reference>
<dbReference type="Pfam" id="PF00004">
    <property type="entry name" value="AAA"/>
    <property type="match status" value="1"/>
</dbReference>
<dbReference type="GO" id="GO:0034605">
    <property type="term" value="P:cellular response to heat"/>
    <property type="evidence" value="ECO:0007669"/>
    <property type="project" value="TreeGrafter"/>
</dbReference>
<evidence type="ECO:0000259" key="5">
    <source>
        <dbReference type="PROSITE" id="PS51903"/>
    </source>
</evidence>
<dbReference type="SUPFAM" id="SSF52540">
    <property type="entry name" value="P-loop containing nucleoside triphosphate hydrolases"/>
    <property type="match status" value="2"/>
</dbReference>
<dbReference type="GO" id="GO:0016887">
    <property type="term" value="F:ATP hydrolysis activity"/>
    <property type="evidence" value="ECO:0007669"/>
    <property type="project" value="InterPro"/>
</dbReference>
<dbReference type="FunFam" id="3.40.50.300:FF:000025">
    <property type="entry name" value="ATP-dependent Clp protease subunit"/>
    <property type="match status" value="1"/>
</dbReference>
<dbReference type="GO" id="GO:0005737">
    <property type="term" value="C:cytoplasm"/>
    <property type="evidence" value="ECO:0007669"/>
    <property type="project" value="TreeGrafter"/>
</dbReference>
<dbReference type="Gene3D" id="1.10.8.60">
    <property type="match status" value="2"/>
</dbReference>
<dbReference type="EMBL" id="VSSQ01011916">
    <property type="protein sequence ID" value="MPM48014.1"/>
    <property type="molecule type" value="Genomic_DNA"/>
</dbReference>
<dbReference type="InterPro" id="IPR050130">
    <property type="entry name" value="ClpA_ClpB"/>
</dbReference>
<dbReference type="PRINTS" id="PR00300">
    <property type="entry name" value="CLPPROTEASEA"/>
</dbReference>
<dbReference type="InterPro" id="IPR004176">
    <property type="entry name" value="Clp_R_N"/>
</dbReference>
<dbReference type="InterPro" id="IPR018368">
    <property type="entry name" value="ClpA/B_CS1"/>
</dbReference>
<dbReference type="InterPro" id="IPR027417">
    <property type="entry name" value="P-loop_NTPase"/>
</dbReference>
<keyword evidence="1" id="KW-0677">Repeat</keyword>
<dbReference type="PROSITE" id="PS51903">
    <property type="entry name" value="CLP_R"/>
    <property type="match status" value="1"/>
</dbReference>
<dbReference type="PANTHER" id="PTHR11638">
    <property type="entry name" value="ATP-DEPENDENT CLP PROTEASE"/>
    <property type="match status" value="1"/>
</dbReference>
<keyword evidence="4" id="KW-0143">Chaperone</keyword>
<keyword evidence="2" id="KW-0547">Nucleotide-binding</keyword>
<dbReference type="Pfam" id="PF10431">
    <property type="entry name" value="ClpB_D2-small"/>
    <property type="match status" value="1"/>
</dbReference>
<dbReference type="SMART" id="SM01086">
    <property type="entry name" value="ClpB_D2-small"/>
    <property type="match status" value="1"/>
</dbReference>
<dbReference type="GO" id="GO:0006508">
    <property type="term" value="P:proteolysis"/>
    <property type="evidence" value="ECO:0007669"/>
    <property type="project" value="UniProtKB-KW"/>
</dbReference>
<dbReference type="SMART" id="SM00382">
    <property type="entry name" value="AAA"/>
    <property type="match status" value="2"/>
</dbReference>
<keyword evidence="6" id="KW-0378">Hydrolase</keyword>
<dbReference type="InterPro" id="IPR001270">
    <property type="entry name" value="ClpA/B"/>
</dbReference>
<dbReference type="PROSITE" id="PS00870">
    <property type="entry name" value="CLPAB_1"/>
    <property type="match status" value="1"/>
</dbReference>
<dbReference type="FunFam" id="3.40.50.300:FF:000010">
    <property type="entry name" value="Chaperone clpB 1, putative"/>
    <property type="match status" value="1"/>
</dbReference>
<protein>
    <submittedName>
        <fullName evidence="6">ATP-dependent Clp protease ATP-binding subunit ClpC</fullName>
    </submittedName>
</protein>
<dbReference type="Gene3D" id="4.10.860.10">
    <property type="entry name" value="UVR domain"/>
    <property type="match status" value="1"/>
</dbReference>
<organism evidence="6">
    <name type="scientific">bioreactor metagenome</name>
    <dbReference type="NCBI Taxonomy" id="1076179"/>
    <lineage>
        <taxon>unclassified sequences</taxon>
        <taxon>metagenomes</taxon>
        <taxon>ecological metagenomes</taxon>
    </lineage>
</organism>
<dbReference type="Pfam" id="PF07724">
    <property type="entry name" value="AAA_2"/>
    <property type="match status" value="1"/>
</dbReference>
<dbReference type="Pfam" id="PF02861">
    <property type="entry name" value="Clp_N"/>
    <property type="match status" value="1"/>
</dbReference>
<dbReference type="Pfam" id="PF17871">
    <property type="entry name" value="AAA_lid_9"/>
    <property type="match status" value="1"/>
</dbReference>
<dbReference type="InterPro" id="IPR003593">
    <property type="entry name" value="AAA+_ATPase"/>
</dbReference>
<evidence type="ECO:0000313" key="6">
    <source>
        <dbReference type="EMBL" id="MPM48014.1"/>
    </source>
</evidence>
<dbReference type="SUPFAM" id="SSF81923">
    <property type="entry name" value="Double Clp-N motif"/>
    <property type="match status" value="1"/>
</dbReference>
<evidence type="ECO:0000256" key="3">
    <source>
        <dbReference type="ARBA" id="ARBA00022840"/>
    </source>
</evidence>
<keyword evidence="3 6" id="KW-0067">ATP-binding</keyword>
<dbReference type="Gene3D" id="3.40.50.300">
    <property type="entry name" value="P-loop containing nucleotide triphosphate hydrolases"/>
    <property type="match status" value="2"/>
</dbReference>
<dbReference type="CDD" id="cd19499">
    <property type="entry name" value="RecA-like_ClpB_Hsp104-like"/>
    <property type="match status" value="1"/>
</dbReference>
<evidence type="ECO:0000256" key="2">
    <source>
        <dbReference type="ARBA" id="ARBA00022741"/>
    </source>
</evidence>
<dbReference type="InterPro" id="IPR019489">
    <property type="entry name" value="Clp_ATPase_C"/>
</dbReference>
<dbReference type="GO" id="GO:0005524">
    <property type="term" value="F:ATP binding"/>
    <property type="evidence" value="ECO:0007669"/>
    <property type="project" value="UniProtKB-KW"/>
</dbReference>
<gene>
    <name evidence="6" type="primary">clpC_28</name>
    <name evidence="6" type="ORF">SDC9_94735</name>
</gene>
<name>A0A645AEB5_9ZZZZ</name>
<sequence>MNTEHIRAELVRRVGLGTGGVLPSQGLTPRCKRIICRAVEDAQHQGKSYVGTDHLLAALLGETEGLAMQILQHAGVEPARLRHQLTAVMSGDVPPPPFFRAGRPKGERENTPAQSALLDQFSRDLTRKAASGQLDPVIGRDAEIERVIRILSRRSKNNPVLIGEPGVGKTAIAEGLACRIAEGRVPETLAGKRLLSLDLGSMVAGTKYRGEFEERVKRLFADARQAGNVIIFLDELHTIVGAGAAEGAIDAANLIKPALGRGELQVVGATTFTEYRNYIEKDAALERRFQPVQVSEPTAETSLDILKGLREYYERHHGLTICDEALEASVRLSARYLTDRFLPDKAIDLMDEAAARVRMSTLSLPPELQELERKANEAGKSKRTAIHNQNFETAAVYRDAEGDFRRELARERTKWEVSHPAAKVTAEDVAAVLSDWTGIPVCSLTGSERAGLLSLEDELQRRVVGQEEAVKAVSGAIRRGRSGLKEPNRPVGVFLFLGPTGVGKTELCKALAEILFGSEKALLQFDMTEYSERHTVSRLLGAPPGYQGCDDGGQLTERVRRRPYCVVLFDELEKAHPDVRSILLQIMEEGQLTDSKGRQVNFRNAVVVMTSNTGGVQANGKKCRVGFTQAEQPGTLRREAALDELKKTFSPEFIGRIDDTVCFSPLGTPELAGIAERMVNKVAERLSEQGVCLTFAGDVLNYLAKHGLDPEYGARPLRHAVRREIEDPLSLMLLSGRLSKGGTACLRMDEGALQIICPPAIEPRTAS</sequence>
<accession>A0A645AEB5</accession>
<keyword evidence="6" id="KW-0645">Protease</keyword>